<feature type="compositionally biased region" description="Low complexity" evidence="1">
    <location>
        <begin position="80"/>
        <end position="93"/>
    </location>
</feature>
<feature type="compositionally biased region" description="Low complexity" evidence="1">
    <location>
        <begin position="61"/>
        <end position="71"/>
    </location>
</feature>
<evidence type="ECO:0000313" key="3">
    <source>
        <dbReference type="Proteomes" id="UP000007305"/>
    </source>
</evidence>
<reference evidence="2" key="3">
    <citation type="submission" date="2019-07" db="EMBL/GenBank/DDBJ databases">
        <authorList>
            <person name="Seetharam A."/>
            <person name="Woodhouse M."/>
            <person name="Cannon E."/>
        </authorList>
    </citation>
    <scope>NUCLEOTIDE SEQUENCE [LARGE SCALE GENOMIC DNA]</scope>
    <source>
        <strain evidence="2">cv. B73</strain>
    </source>
</reference>
<reference evidence="3" key="1">
    <citation type="journal article" date="2009" name="Science">
        <title>The B73 maize genome: complexity, diversity, and dynamics.</title>
        <authorList>
            <person name="Schnable P.S."/>
            <person name="Ware D."/>
            <person name="Fulton R.S."/>
            <person name="Stein J.C."/>
            <person name="Wei F."/>
            <person name="Pasternak S."/>
            <person name="Liang C."/>
            <person name="Zhang J."/>
            <person name="Fulton L."/>
            <person name="Graves T.A."/>
            <person name="Minx P."/>
            <person name="Reily A.D."/>
            <person name="Courtney L."/>
            <person name="Kruchowski S.S."/>
            <person name="Tomlinson C."/>
            <person name="Strong C."/>
            <person name="Delehaunty K."/>
            <person name="Fronick C."/>
            <person name="Courtney B."/>
            <person name="Rock S.M."/>
            <person name="Belter E."/>
            <person name="Du F."/>
            <person name="Kim K."/>
            <person name="Abbott R.M."/>
            <person name="Cotton M."/>
            <person name="Levy A."/>
            <person name="Marchetto P."/>
            <person name="Ochoa K."/>
            <person name="Jackson S.M."/>
            <person name="Gillam B."/>
            <person name="Chen W."/>
            <person name="Yan L."/>
            <person name="Higginbotham J."/>
            <person name="Cardenas M."/>
            <person name="Waligorski J."/>
            <person name="Applebaum E."/>
            <person name="Phelps L."/>
            <person name="Falcone J."/>
            <person name="Kanchi K."/>
            <person name="Thane T."/>
            <person name="Scimone A."/>
            <person name="Thane N."/>
            <person name="Henke J."/>
            <person name="Wang T."/>
            <person name="Ruppert J."/>
            <person name="Shah N."/>
            <person name="Rotter K."/>
            <person name="Hodges J."/>
            <person name="Ingenthron E."/>
            <person name="Cordes M."/>
            <person name="Kohlberg S."/>
            <person name="Sgro J."/>
            <person name="Delgado B."/>
            <person name="Mead K."/>
            <person name="Chinwalla A."/>
            <person name="Leonard S."/>
            <person name="Crouse K."/>
            <person name="Collura K."/>
            <person name="Kudrna D."/>
            <person name="Currie J."/>
            <person name="He R."/>
            <person name="Angelova A."/>
            <person name="Rajasekar S."/>
            <person name="Mueller T."/>
            <person name="Lomeli R."/>
            <person name="Scara G."/>
            <person name="Ko A."/>
            <person name="Delaney K."/>
            <person name="Wissotski M."/>
            <person name="Lopez G."/>
            <person name="Campos D."/>
            <person name="Braidotti M."/>
            <person name="Ashley E."/>
            <person name="Golser W."/>
            <person name="Kim H."/>
            <person name="Lee S."/>
            <person name="Lin J."/>
            <person name="Dujmic Z."/>
            <person name="Kim W."/>
            <person name="Talag J."/>
            <person name="Zuccolo A."/>
            <person name="Fan C."/>
            <person name="Sebastian A."/>
            <person name="Kramer M."/>
            <person name="Spiegel L."/>
            <person name="Nascimento L."/>
            <person name="Zutavern T."/>
            <person name="Miller B."/>
            <person name="Ambroise C."/>
            <person name="Muller S."/>
            <person name="Spooner W."/>
            <person name="Narechania A."/>
            <person name="Ren L."/>
            <person name="Wei S."/>
            <person name="Kumari S."/>
            <person name="Faga B."/>
            <person name="Levy M.J."/>
            <person name="McMahan L."/>
            <person name="Van Buren P."/>
            <person name="Vaughn M.W."/>
            <person name="Ying K."/>
            <person name="Yeh C.-T."/>
            <person name="Emrich S.J."/>
            <person name="Jia Y."/>
            <person name="Kalyanaraman A."/>
            <person name="Hsia A.-P."/>
            <person name="Barbazuk W.B."/>
            <person name="Baucom R.S."/>
            <person name="Brutnell T.P."/>
            <person name="Carpita N.C."/>
            <person name="Chaparro C."/>
            <person name="Chia J.-M."/>
            <person name="Deragon J.-M."/>
            <person name="Estill J.C."/>
            <person name="Fu Y."/>
            <person name="Jeddeloh J.A."/>
            <person name="Han Y."/>
            <person name="Lee H."/>
            <person name="Li P."/>
            <person name="Lisch D.R."/>
            <person name="Liu S."/>
            <person name="Liu Z."/>
            <person name="Nagel D.H."/>
            <person name="McCann M.C."/>
            <person name="SanMiguel P."/>
            <person name="Myers A.M."/>
            <person name="Nettleton D."/>
            <person name="Nguyen J."/>
            <person name="Penning B.W."/>
            <person name="Ponnala L."/>
            <person name="Schneider K.L."/>
            <person name="Schwartz D.C."/>
            <person name="Sharma A."/>
            <person name="Soderlund C."/>
            <person name="Springer N.M."/>
            <person name="Sun Q."/>
            <person name="Wang H."/>
            <person name="Waterman M."/>
            <person name="Westerman R."/>
            <person name="Wolfgruber T.K."/>
            <person name="Yang L."/>
            <person name="Yu Y."/>
            <person name="Zhang L."/>
            <person name="Zhou S."/>
            <person name="Zhu Q."/>
            <person name="Bennetzen J.L."/>
            <person name="Dawe R.K."/>
            <person name="Jiang J."/>
            <person name="Jiang N."/>
            <person name="Presting G.G."/>
            <person name="Wessler S.R."/>
            <person name="Aluru S."/>
            <person name="Martienssen R.A."/>
            <person name="Clifton S.W."/>
            <person name="McCombie W.R."/>
            <person name="Wing R.A."/>
            <person name="Wilson R.K."/>
        </authorList>
    </citation>
    <scope>NUCLEOTIDE SEQUENCE [LARGE SCALE GENOMIC DNA]</scope>
    <source>
        <strain evidence="3">cv. B73</strain>
    </source>
</reference>
<feature type="compositionally biased region" description="Pro residues" evidence="1">
    <location>
        <begin position="48"/>
        <end position="60"/>
    </location>
</feature>
<dbReference type="EnsemblPlants" id="Zm00001eb087030_T001">
    <property type="protein sequence ID" value="Zm00001eb087030_P001"/>
    <property type="gene ID" value="Zm00001eb087030"/>
</dbReference>
<accession>A0A804MI33</accession>
<dbReference type="Gramene" id="Zm00001eb181130_T001">
    <property type="protein sequence ID" value="Zm00001eb181130_P001"/>
    <property type="gene ID" value="Zm00001eb181130"/>
</dbReference>
<dbReference type="Gramene" id="Zm00001eb151830_T001">
    <property type="protein sequence ID" value="Zm00001eb151830_P001"/>
    <property type="gene ID" value="Zm00001eb151830"/>
</dbReference>
<evidence type="ECO:0000313" key="2">
    <source>
        <dbReference type="EnsemblPlants" id="Zm00001eb087030_P001"/>
    </source>
</evidence>
<sequence>FPAAGEVGVAKKHRLTFSIPGRPLSAAGEVGVAIRHLRAVDPRRRLPLLPPDRTPAPSPPAAGAARVLSPSAPAPPDPPRLASSPSPSAGVQPPLLPCRPPQPP</sequence>
<name>A0A804MI33_MAIZE</name>
<dbReference type="AlphaFoldDB" id="A0A804MI33"/>
<protein>
    <submittedName>
        <fullName evidence="2">Uncharacterized protein</fullName>
    </submittedName>
</protein>
<dbReference type="EnsemblPlants" id="Zm00001eb151830_T001">
    <property type="protein sequence ID" value="Zm00001eb151830_P001"/>
    <property type="gene ID" value="Zm00001eb151830"/>
</dbReference>
<dbReference type="Proteomes" id="UP000007305">
    <property type="component" value="Chromosome 3"/>
</dbReference>
<proteinExistence type="predicted"/>
<dbReference type="EnsemblPlants" id="Zm00001eb181130_T001">
    <property type="protein sequence ID" value="Zm00001eb181130_P001"/>
    <property type="gene ID" value="Zm00001eb181130"/>
</dbReference>
<feature type="compositionally biased region" description="Pro residues" evidence="1">
    <location>
        <begin position="94"/>
        <end position="104"/>
    </location>
</feature>
<reference evidence="3" key="2">
    <citation type="submission" date="2015-12" db="EMBL/GenBank/DDBJ databases">
        <title>Update maize B73 reference genome by single molecule sequencing technologies.</title>
        <authorList>
            <consortium name="Maize Genome Sequencing Project"/>
            <person name="Ware D."/>
        </authorList>
    </citation>
    <scope>NUCLEOTIDE SEQUENCE [LARGE SCALE GENOMIC DNA]</scope>
    <source>
        <strain evidence="3">cv. B73</strain>
    </source>
</reference>
<dbReference type="Proteomes" id="UP000007305">
    <property type="component" value="Chromosome 2"/>
</dbReference>
<dbReference type="Proteomes" id="UP000007305">
    <property type="component" value="Chromosome 4"/>
</dbReference>
<feature type="region of interest" description="Disordered" evidence="1">
    <location>
        <begin position="41"/>
        <end position="104"/>
    </location>
</feature>
<dbReference type="Gramene" id="Zm00001eb087030_T001">
    <property type="protein sequence ID" value="Zm00001eb087030_P001"/>
    <property type="gene ID" value="Zm00001eb087030"/>
</dbReference>
<organism evidence="2 3">
    <name type="scientific">Zea mays</name>
    <name type="common">Maize</name>
    <dbReference type="NCBI Taxonomy" id="4577"/>
    <lineage>
        <taxon>Eukaryota</taxon>
        <taxon>Viridiplantae</taxon>
        <taxon>Streptophyta</taxon>
        <taxon>Embryophyta</taxon>
        <taxon>Tracheophyta</taxon>
        <taxon>Spermatophyta</taxon>
        <taxon>Magnoliopsida</taxon>
        <taxon>Liliopsida</taxon>
        <taxon>Poales</taxon>
        <taxon>Poaceae</taxon>
        <taxon>PACMAD clade</taxon>
        <taxon>Panicoideae</taxon>
        <taxon>Andropogonodae</taxon>
        <taxon>Andropogoneae</taxon>
        <taxon>Tripsacinae</taxon>
        <taxon>Zea</taxon>
    </lineage>
</organism>
<keyword evidence="3" id="KW-1185">Reference proteome</keyword>
<reference evidence="2" key="4">
    <citation type="submission" date="2021-05" db="UniProtKB">
        <authorList>
            <consortium name="EnsemblPlants"/>
        </authorList>
    </citation>
    <scope>IDENTIFICATION</scope>
    <source>
        <strain evidence="2">cv. B73</strain>
    </source>
</reference>
<evidence type="ECO:0000256" key="1">
    <source>
        <dbReference type="SAM" id="MobiDB-lite"/>
    </source>
</evidence>